<reference evidence="7" key="1">
    <citation type="journal article" date="2014" name="Int. J. Syst. Evol. Microbiol.">
        <title>Complete genome of a new Firmicutes species belonging to the dominant human colonic microbiota ('Ruminococcus bicirculans') reveals two chromosomes and a selective capacity to utilize plant glucans.</title>
        <authorList>
            <consortium name="NISC Comparative Sequencing Program"/>
            <person name="Wegmann U."/>
            <person name="Louis P."/>
            <person name="Goesmann A."/>
            <person name="Henrissat B."/>
            <person name="Duncan S.H."/>
            <person name="Flint H.J."/>
        </authorList>
    </citation>
    <scope>NUCLEOTIDE SEQUENCE</scope>
    <source>
        <strain evidence="7">NBRC 103408</strain>
    </source>
</reference>
<evidence type="ECO:0000259" key="6">
    <source>
        <dbReference type="Pfam" id="PF02776"/>
    </source>
</evidence>
<dbReference type="InterPro" id="IPR029061">
    <property type="entry name" value="THDP-binding"/>
</dbReference>
<evidence type="ECO:0000313" key="7">
    <source>
        <dbReference type="EMBL" id="GLQ05581.1"/>
    </source>
</evidence>
<dbReference type="SUPFAM" id="SSF52518">
    <property type="entry name" value="Thiamin diphosphate-binding fold (THDP-binding)"/>
    <property type="match status" value="2"/>
</dbReference>
<dbReference type="CDD" id="cd00568">
    <property type="entry name" value="TPP_enzymes"/>
    <property type="match status" value="1"/>
</dbReference>
<dbReference type="RefSeq" id="WP_169560062.1">
    <property type="nucleotide sequence ID" value="NZ_BSNF01000001.1"/>
</dbReference>
<name>A0ABQ5U1N1_9PROT</name>
<dbReference type="PANTHER" id="PTHR18968">
    <property type="entry name" value="THIAMINE PYROPHOSPHATE ENZYMES"/>
    <property type="match status" value="1"/>
</dbReference>
<dbReference type="Pfam" id="PF02775">
    <property type="entry name" value="TPP_enzyme_C"/>
    <property type="match status" value="1"/>
</dbReference>
<feature type="domain" description="Thiamine pyrophosphate enzyme N-terminal TPP-binding" evidence="6">
    <location>
        <begin position="4"/>
        <end position="119"/>
    </location>
</feature>
<dbReference type="InterPro" id="IPR012000">
    <property type="entry name" value="Thiamin_PyroP_enz_cen_dom"/>
</dbReference>
<evidence type="ECO:0000313" key="8">
    <source>
        <dbReference type="Proteomes" id="UP001161409"/>
    </source>
</evidence>
<proteinExistence type="inferred from homology"/>
<dbReference type="InterPro" id="IPR029035">
    <property type="entry name" value="DHS-like_NAD/FAD-binding_dom"/>
</dbReference>
<protein>
    <submittedName>
        <fullName evidence="7">Acetolactate synthase</fullName>
    </submittedName>
</protein>
<dbReference type="EMBL" id="BSNF01000001">
    <property type="protein sequence ID" value="GLQ05581.1"/>
    <property type="molecule type" value="Genomic_DNA"/>
</dbReference>
<evidence type="ECO:0000256" key="1">
    <source>
        <dbReference type="ARBA" id="ARBA00007812"/>
    </source>
</evidence>
<feature type="domain" description="Thiamine pyrophosphate enzyme TPP-binding" evidence="5">
    <location>
        <begin position="391"/>
        <end position="538"/>
    </location>
</feature>
<evidence type="ECO:0000259" key="5">
    <source>
        <dbReference type="Pfam" id="PF02775"/>
    </source>
</evidence>
<keyword evidence="8" id="KW-1185">Reference proteome</keyword>
<dbReference type="Gene3D" id="3.40.50.970">
    <property type="match status" value="2"/>
</dbReference>
<feature type="domain" description="Thiamine pyrophosphate enzyme central" evidence="4">
    <location>
        <begin position="192"/>
        <end position="325"/>
    </location>
</feature>
<dbReference type="CDD" id="cd07035">
    <property type="entry name" value="TPP_PYR_POX_like"/>
    <property type="match status" value="1"/>
</dbReference>
<evidence type="ECO:0000259" key="4">
    <source>
        <dbReference type="Pfam" id="PF00205"/>
    </source>
</evidence>
<dbReference type="PANTHER" id="PTHR18968:SF13">
    <property type="entry name" value="ACETOLACTATE SYNTHASE CATALYTIC SUBUNIT, MITOCHONDRIAL"/>
    <property type="match status" value="1"/>
</dbReference>
<reference evidence="7" key="2">
    <citation type="submission" date="2023-01" db="EMBL/GenBank/DDBJ databases">
        <title>Draft genome sequence of Sneathiella chinensis strain NBRC 103408.</title>
        <authorList>
            <person name="Sun Q."/>
            <person name="Mori K."/>
        </authorList>
    </citation>
    <scope>NUCLEOTIDE SEQUENCE</scope>
    <source>
        <strain evidence="7">NBRC 103408</strain>
    </source>
</reference>
<organism evidence="7 8">
    <name type="scientific">Sneathiella chinensis</name>
    <dbReference type="NCBI Taxonomy" id="349750"/>
    <lineage>
        <taxon>Bacteria</taxon>
        <taxon>Pseudomonadati</taxon>
        <taxon>Pseudomonadota</taxon>
        <taxon>Alphaproteobacteria</taxon>
        <taxon>Sneathiellales</taxon>
        <taxon>Sneathiellaceae</taxon>
        <taxon>Sneathiella</taxon>
    </lineage>
</organism>
<dbReference type="Pfam" id="PF00205">
    <property type="entry name" value="TPP_enzyme_M"/>
    <property type="match status" value="1"/>
</dbReference>
<dbReference type="InterPro" id="IPR045229">
    <property type="entry name" value="TPP_enz"/>
</dbReference>
<comment type="similarity">
    <text evidence="1 3">Belongs to the TPP enzyme family.</text>
</comment>
<dbReference type="InterPro" id="IPR011766">
    <property type="entry name" value="TPP_enzyme_TPP-bd"/>
</dbReference>
<gene>
    <name evidence="7" type="primary">ilvB</name>
    <name evidence="7" type="ORF">GCM10007924_08020</name>
</gene>
<dbReference type="Gene3D" id="3.40.50.1220">
    <property type="entry name" value="TPP-binding domain"/>
    <property type="match status" value="1"/>
</dbReference>
<accession>A0ABQ5U1N1</accession>
<dbReference type="InterPro" id="IPR012001">
    <property type="entry name" value="Thiamin_PyroP_enz_TPP-bd_dom"/>
</dbReference>
<comment type="caution">
    <text evidence="7">The sequence shown here is derived from an EMBL/GenBank/DDBJ whole genome shotgun (WGS) entry which is preliminary data.</text>
</comment>
<sequence length="579" mass="61768">MKKTGAELAVHALEQLGVKFTFGIPGVHNTELYDQLNSSRQITPIMVTHEGGGAFMADAVSRVGGSIGTMVVVPAAGLTHAASGIGEALLDGIPMLVICGGVRNDLEYRYQLHEMDQHAFMAGLTKKTFMVNTHEEVIPVLYEAYRTATMGEPGPVFVEIPVNIQLLTAEVKALPEYQPVEAATVRGLEHEIERAVALLRQAKHPAIFAGWGAAGAQDCLVALADRLDAPVSTTLQGVSVFPSNHPLHTGMGFGPSAVPAAREAFQECDCLLAVGTRFGEIPTGSFGVSVPENLIHIDINPDVIGANFPAAVGIAGDAAAVLAELCQRLGNDAGQGLRDGDRIRTHIREAKQAYRQEWLEHDSNGRVNPLGFFDGLRAELPDDGILVVDDGNHTFLTAELMPIHDPKGFISPTDFNCMGYAVPAAIGAKLANPDRTVAAIVGDGAFTMTCMEILTASRNNLGVVFYVFNDGELSQISQAQSIPYNRKPCTVLGGLDVSGVAQATGAEYLSLSGIDTPVDIIRQAQHLAKGGKPVIVNVEIDYSKKTAFTKGTVKTNFKRFPLGTKMRFLGRSLSRHLLG</sequence>
<evidence type="ECO:0000256" key="2">
    <source>
        <dbReference type="ARBA" id="ARBA00023052"/>
    </source>
</evidence>
<keyword evidence="2 3" id="KW-0786">Thiamine pyrophosphate</keyword>
<dbReference type="Pfam" id="PF02776">
    <property type="entry name" value="TPP_enzyme_N"/>
    <property type="match status" value="1"/>
</dbReference>
<dbReference type="Proteomes" id="UP001161409">
    <property type="component" value="Unassembled WGS sequence"/>
</dbReference>
<evidence type="ECO:0000256" key="3">
    <source>
        <dbReference type="RuleBase" id="RU362132"/>
    </source>
</evidence>
<dbReference type="SUPFAM" id="SSF52467">
    <property type="entry name" value="DHS-like NAD/FAD-binding domain"/>
    <property type="match status" value="1"/>
</dbReference>